<dbReference type="InterPro" id="IPR036397">
    <property type="entry name" value="RNaseH_sf"/>
</dbReference>
<proteinExistence type="predicted"/>
<organism evidence="2">
    <name type="scientific">bioreactor metagenome</name>
    <dbReference type="NCBI Taxonomy" id="1076179"/>
    <lineage>
        <taxon>unclassified sequences</taxon>
        <taxon>metagenomes</taxon>
        <taxon>ecological metagenomes</taxon>
    </lineage>
</organism>
<dbReference type="PROSITE" id="PS50994">
    <property type="entry name" value="INTEGRASE"/>
    <property type="match status" value="1"/>
</dbReference>
<dbReference type="GO" id="GO:0003676">
    <property type="term" value="F:nucleic acid binding"/>
    <property type="evidence" value="ECO:0007669"/>
    <property type="project" value="InterPro"/>
</dbReference>
<dbReference type="Pfam" id="PF13683">
    <property type="entry name" value="rve_3"/>
    <property type="match status" value="1"/>
</dbReference>
<dbReference type="Gene3D" id="3.30.420.10">
    <property type="entry name" value="Ribonuclease H-like superfamily/Ribonuclease H"/>
    <property type="match status" value="1"/>
</dbReference>
<evidence type="ECO:0000313" key="2">
    <source>
        <dbReference type="EMBL" id="MPM53132.1"/>
    </source>
</evidence>
<gene>
    <name evidence="2" type="ORF">SDC9_99897</name>
</gene>
<sequence>MPTELPLDALEMALWVRGRAGHHVDGLIHHSDAGRQYTAIRYHQRLCEAGALASIGSVGDSYDNAMAESVIGLYKTECIKLDGPFKTVDEVELATLMWVDWYNTGRLHSAIGYLPPVEYEQGYYDQLNKPQDQPVSGELALH</sequence>
<dbReference type="GO" id="GO:0015074">
    <property type="term" value="P:DNA integration"/>
    <property type="evidence" value="ECO:0007669"/>
    <property type="project" value="InterPro"/>
</dbReference>
<dbReference type="EMBL" id="VSSQ01014190">
    <property type="protein sequence ID" value="MPM53132.1"/>
    <property type="molecule type" value="Genomic_DNA"/>
</dbReference>
<dbReference type="SUPFAM" id="SSF53098">
    <property type="entry name" value="Ribonuclease H-like"/>
    <property type="match status" value="1"/>
</dbReference>
<dbReference type="InterPro" id="IPR001584">
    <property type="entry name" value="Integrase_cat-core"/>
</dbReference>
<dbReference type="AlphaFoldDB" id="A0A645AIR9"/>
<dbReference type="InterPro" id="IPR050900">
    <property type="entry name" value="Transposase_IS3/IS150/IS904"/>
</dbReference>
<protein>
    <recommendedName>
        <fullName evidence="1">Integrase catalytic domain-containing protein</fullName>
    </recommendedName>
</protein>
<evidence type="ECO:0000259" key="1">
    <source>
        <dbReference type="PROSITE" id="PS50994"/>
    </source>
</evidence>
<dbReference type="PANTHER" id="PTHR46889:SF4">
    <property type="entry name" value="TRANSPOSASE INSO FOR INSERTION SEQUENCE ELEMENT IS911B-RELATED"/>
    <property type="match status" value="1"/>
</dbReference>
<comment type="caution">
    <text evidence="2">The sequence shown here is derived from an EMBL/GenBank/DDBJ whole genome shotgun (WGS) entry which is preliminary data.</text>
</comment>
<reference evidence="2" key="1">
    <citation type="submission" date="2019-08" db="EMBL/GenBank/DDBJ databases">
        <authorList>
            <person name="Kucharzyk K."/>
            <person name="Murdoch R.W."/>
            <person name="Higgins S."/>
            <person name="Loffler F."/>
        </authorList>
    </citation>
    <scope>NUCLEOTIDE SEQUENCE</scope>
</reference>
<dbReference type="InterPro" id="IPR012337">
    <property type="entry name" value="RNaseH-like_sf"/>
</dbReference>
<name>A0A645AIR9_9ZZZZ</name>
<dbReference type="PANTHER" id="PTHR46889">
    <property type="entry name" value="TRANSPOSASE INSF FOR INSERTION SEQUENCE IS3B-RELATED"/>
    <property type="match status" value="1"/>
</dbReference>
<accession>A0A645AIR9</accession>
<feature type="domain" description="Integrase catalytic" evidence="1">
    <location>
        <begin position="1"/>
        <end position="123"/>
    </location>
</feature>